<evidence type="ECO:0000313" key="1">
    <source>
        <dbReference type="EMBL" id="QJW97143.1"/>
    </source>
</evidence>
<name>A0A6M5YV80_9BACT</name>
<organism evidence="1 2">
    <name type="scientific">Frigoriglobus tundricola</name>
    <dbReference type="NCBI Taxonomy" id="2774151"/>
    <lineage>
        <taxon>Bacteria</taxon>
        <taxon>Pseudomonadati</taxon>
        <taxon>Planctomycetota</taxon>
        <taxon>Planctomycetia</taxon>
        <taxon>Gemmatales</taxon>
        <taxon>Gemmataceae</taxon>
        <taxon>Frigoriglobus</taxon>
    </lineage>
</organism>
<protein>
    <recommendedName>
        <fullName evidence="3">HEAT repeat domain-containing protein</fullName>
    </recommendedName>
</protein>
<evidence type="ECO:0008006" key="3">
    <source>
        <dbReference type="Google" id="ProtNLM"/>
    </source>
</evidence>
<dbReference type="KEGG" id="ftj:FTUN_4708"/>
<dbReference type="InterPro" id="IPR016024">
    <property type="entry name" value="ARM-type_fold"/>
</dbReference>
<dbReference type="InterPro" id="IPR004155">
    <property type="entry name" value="PBS_lyase_HEAT"/>
</dbReference>
<dbReference type="Pfam" id="PF13646">
    <property type="entry name" value="HEAT_2"/>
    <property type="match status" value="1"/>
</dbReference>
<dbReference type="Gene3D" id="1.25.10.10">
    <property type="entry name" value="Leucine-rich Repeat Variant"/>
    <property type="match status" value="1"/>
</dbReference>
<proteinExistence type="predicted"/>
<reference evidence="2" key="1">
    <citation type="submission" date="2020-05" db="EMBL/GenBank/DDBJ databases">
        <title>Frigoriglobus tundricola gen. nov., sp. nov., a psychrotolerant cellulolytic planctomycete of the family Gemmataceae with two divergent copies of 16S rRNA gene.</title>
        <authorList>
            <person name="Kulichevskaya I.S."/>
            <person name="Ivanova A.A."/>
            <person name="Naumoff D.G."/>
            <person name="Beletsky A.V."/>
            <person name="Rijpstra W.I.C."/>
            <person name="Sinninghe Damste J.S."/>
            <person name="Mardanov A.V."/>
            <person name="Ravin N.V."/>
            <person name="Dedysh S.N."/>
        </authorList>
    </citation>
    <scope>NUCLEOTIDE SEQUENCE [LARGE SCALE GENOMIC DNA]</scope>
    <source>
        <strain evidence="2">PL17</strain>
    </source>
</reference>
<keyword evidence="2" id="KW-1185">Reference proteome</keyword>
<dbReference type="SMART" id="SM00567">
    <property type="entry name" value="EZ_HEAT"/>
    <property type="match status" value="3"/>
</dbReference>
<sequence length="148" mass="15892">MTTDPQQSVRVEAVKSLGVWGTRDDVPTLIRALDHEDGATRRTAALAVRRFRDDRAVPALVRRLGDPQCTGESAKALIDIGPAAERPVIPALASTDVTEQGAAIDVLKEIGTVDSVPALQKVVSGKSFWSTKAVEALKLIRARAKKKN</sequence>
<dbReference type="EMBL" id="CP053452">
    <property type="protein sequence ID" value="QJW97143.1"/>
    <property type="molecule type" value="Genomic_DNA"/>
</dbReference>
<accession>A0A6M5YV80</accession>
<evidence type="ECO:0000313" key="2">
    <source>
        <dbReference type="Proteomes" id="UP000503447"/>
    </source>
</evidence>
<dbReference type="Proteomes" id="UP000503447">
    <property type="component" value="Chromosome"/>
</dbReference>
<dbReference type="InterPro" id="IPR011989">
    <property type="entry name" value="ARM-like"/>
</dbReference>
<dbReference type="AlphaFoldDB" id="A0A6M5YV80"/>
<dbReference type="RefSeq" id="WP_227254381.1">
    <property type="nucleotide sequence ID" value="NZ_CP053452.2"/>
</dbReference>
<gene>
    <name evidence="1" type="ORF">FTUN_4708</name>
</gene>
<dbReference type="SUPFAM" id="SSF48371">
    <property type="entry name" value="ARM repeat"/>
    <property type="match status" value="1"/>
</dbReference>